<evidence type="ECO:0000313" key="3">
    <source>
        <dbReference type="WBParaSite" id="L893_g20678.t1"/>
    </source>
</evidence>
<feature type="signal peptide" evidence="1">
    <location>
        <begin position="1"/>
        <end position="22"/>
    </location>
</feature>
<name>A0A1I7YY23_9BILA</name>
<dbReference type="WBParaSite" id="L893_g20678.t1">
    <property type="protein sequence ID" value="L893_g20678.t1"/>
    <property type="gene ID" value="L893_g20678"/>
</dbReference>
<sequence length="118" mass="13873">MTRERLTFYYAWLIVFWDNLYSVHWEDRAASSDGNKSSNTSTNMLKALLTHGKEMTLSLRISEQVFHKVCDHPFGRIVELTNWRLLCVTKHQKLLKITAKPEFDECRVGVVIRQDDNE</sequence>
<feature type="chain" id="PRO_5009312726" evidence="1">
    <location>
        <begin position="23"/>
        <end position="118"/>
    </location>
</feature>
<protein>
    <submittedName>
        <fullName evidence="3">Transcriptional regulator</fullName>
    </submittedName>
</protein>
<accession>A0A1I7YY23</accession>
<reference evidence="3" key="1">
    <citation type="submission" date="2016-11" db="UniProtKB">
        <authorList>
            <consortium name="WormBaseParasite"/>
        </authorList>
    </citation>
    <scope>IDENTIFICATION</scope>
</reference>
<dbReference type="AlphaFoldDB" id="A0A1I7YY23"/>
<evidence type="ECO:0000313" key="2">
    <source>
        <dbReference type="Proteomes" id="UP000095287"/>
    </source>
</evidence>
<evidence type="ECO:0000256" key="1">
    <source>
        <dbReference type="SAM" id="SignalP"/>
    </source>
</evidence>
<keyword evidence="1" id="KW-0732">Signal</keyword>
<keyword evidence="2" id="KW-1185">Reference proteome</keyword>
<organism evidence="2 3">
    <name type="scientific">Steinernema glaseri</name>
    <dbReference type="NCBI Taxonomy" id="37863"/>
    <lineage>
        <taxon>Eukaryota</taxon>
        <taxon>Metazoa</taxon>
        <taxon>Ecdysozoa</taxon>
        <taxon>Nematoda</taxon>
        <taxon>Chromadorea</taxon>
        <taxon>Rhabditida</taxon>
        <taxon>Tylenchina</taxon>
        <taxon>Panagrolaimomorpha</taxon>
        <taxon>Strongyloidoidea</taxon>
        <taxon>Steinernematidae</taxon>
        <taxon>Steinernema</taxon>
    </lineage>
</organism>
<dbReference type="Proteomes" id="UP000095287">
    <property type="component" value="Unplaced"/>
</dbReference>
<proteinExistence type="predicted"/>